<dbReference type="EMBL" id="BRXY01000515">
    <property type="protein sequence ID" value="GMH98337.1"/>
    <property type="molecule type" value="Genomic_DNA"/>
</dbReference>
<dbReference type="Gene3D" id="3.10.20.90">
    <property type="entry name" value="Phosphatidylinositol 3-kinase Catalytic Subunit, Chain A, domain 1"/>
    <property type="match status" value="1"/>
</dbReference>
<comment type="caution">
    <text evidence="2">The sequence shown here is derived from an EMBL/GenBank/DDBJ whole genome shotgun (WGS) entry which is preliminary data.</text>
</comment>
<dbReference type="Pfam" id="PF11976">
    <property type="entry name" value="Rad60-SLD"/>
    <property type="match status" value="1"/>
</dbReference>
<dbReference type="Proteomes" id="UP001165085">
    <property type="component" value="Unassembled WGS sequence"/>
</dbReference>
<protein>
    <recommendedName>
        <fullName evidence="1">Rad60/SUMO-like domain-containing protein</fullName>
    </recommendedName>
</protein>
<evidence type="ECO:0000313" key="3">
    <source>
        <dbReference type="Proteomes" id="UP001165085"/>
    </source>
</evidence>
<sequence>MDPESVSARKKRITATIAAYEKAFGKPCEWDYGSELPTVPTVSVASPDKGETVLLIVRDQTEEDIFIRTKKSTSMSAVFSTYATHKREYLESIGEDYYNLRFLVDGQRIGGDETPECLKLADHDVITCILTQNGCWFSMQ</sequence>
<dbReference type="OrthoDB" id="442921at2759"/>
<gene>
    <name evidence="2" type="ORF">TrST_g9796</name>
</gene>
<dbReference type="PANTHER" id="PTHR10562">
    <property type="entry name" value="SMALL UBIQUITIN-RELATED MODIFIER"/>
    <property type="match status" value="1"/>
</dbReference>
<dbReference type="CDD" id="cd01763">
    <property type="entry name" value="Ubl_SUMO_like"/>
    <property type="match status" value="1"/>
</dbReference>
<accession>A0A9W7BXF2</accession>
<keyword evidence="3" id="KW-1185">Reference proteome</keyword>
<feature type="domain" description="Rad60/SUMO-like" evidence="1">
    <location>
        <begin position="55"/>
        <end position="127"/>
    </location>
</feature>
<reference evidence="3" key="1">
    <citation type="journal article" date="2023" name="Commun. Biol.">
        <title>Genome analysis of Parmales, the sister group of diatoms, reveals the evolutionary specialization of diatoms from phago-mixotrophs to photoautotrophs.</title>
        <authorList>
            <person name="Ban H."/>
            <person name="Sato S."/>
            <person name="Yoshikawa S."/>
            <person name="Yamada K."/>
            <person name="Nakamura Y."/>
            <person name="Ichinomiya M."/>
            <person name="Sato N."/>
            <person name="Blanc-Mathieu R."/>
            <person name="Endo H."/>
            <person name="Kuwata A."/>
            <person name="Ogata H."/>
        </authorList>
    </citation>
    <scope>NUCLEOTIDE SEQUENCE [LARGE SCALE GENOMIC DNA]</scope>
    <source>
        <strain evidence="3">NIES 3701</strain>
    </source>
</reference>
<dbReference type="InterPro" id="IPR022617">
    <property type="entry name" value="Rad60/SUMO-like_dom"/>
</dbReference>
<evidence type="ECO:0000259" key="1">
    <source>
        <dbReference type="Pfam" id="PF11976"/>
    </source>
</evidence>
<dbReference type="AlphaFoldDB" id="A0A9W7BXF2"/>
<evidence type="ECO:0000313" key="2">
    <source>
        <dbReference type="EMBL" id="GMH98337.1"/>
    </source>
</evidence>
<proteinExistence type="predicted"/>
<name>A0A9W7BXF2_9STRA</name>
<dbReference type="InterPro" id="IPR029071">
    <property type="entry name" value="Ubiquitin-like_domsf"/>
</dbReference>
<organism evidence="2 3">
    <name type="scientific">Triparma strigata</name>
    <dbReference type="NCBI Taxonomy" id="1606541"/>
    <lineage>
        <taxon>Eukaryota</taxon>
        <taxon>Sar</taxon>
        <taxon>Stramenopiles</taxon>
        <taxon>Ochrophyta</taxon>
        <taxon>Bolidophyceae</taxon>
        <taxon>Parmales</taxon>
        <taxon>Triparmaceae</taxon>
        <taxon>Triparma</taxon>
    </lineage>
</organism>
<dbReference type="SUPFAM" id="SSF54236">
    <property type="entry name" value="Ubiquitin-like"/>
    <property type="match status" value="1"/>
</dbReference>